<evidence type="ECO:0000313" key="2">
    <source>
        <dbReference type="EMBL" id="API58228.1"/>
    </source>
</evidence>
<dbReference type="KEGG" id="sphj:BSL82_02015"/>
<dbReference type="STRING" id="1921510.BSL82_02015"/>
<dbReference type="HAMAP" id="MF_00652">
    <property type="entry name" value="UPF0246"/>
    <property type="match status" value="1"/>
</dbReference>
<dbReference type="GO" id="GO:0033194">
    <property type="term" value="P:response to hydroperoxide"/>
    <property type="evidence" value="ECO:0007669"/>
    <property type="project" value="TreeGrafter"/>
</dbReference>
<dbReference type="EMBL" id="CP018221">
    <property type="protein sequence ID" value="API58228.1"/>
    <property type="molecule type" value="Genomic_DNA"/>
</dbReference>
<dbReference type="Pfam" id="PF03883">
    <property type="entry name" value="H2O2_YaaD"/>
    <property type="match status" value="1"/>
</dbReference>
<name>A0A1L3ZRH3_9SPHN</name>
<dbReference type="AlphaFoldDB" id="A0A1L3ZRH3"/>
<organism evidence="2 3">
    <name type="scientific">Tardibacter chloracetimidivorans</name>
    <dbReference type="NCBI Taxonomy" id="1921510"/>
    <lineage>
        <taxon>Bacteria</taxon>
        <taxon>Pseudomonadati</taxon>
        <taxon>Pseudomonadota</taxon>
        <taxon>Alphaproteobacteria</taxon>
        <taxon>Sphingomonadales</taxon>
        <taxon>Sphingomonadaceae</taxon>
        <taxon>Tardibacter</taxon>
    </lineage>
</organism>
<dbReference type="NCBIfam" id="NF002542">
    <property type="entry name" value="PRK02101.1-3"/>
    <property type="match status" value="1"/>
</dbReference>
<dbReference type="PANTHER" id="PTHR30283:SF4">
    <property type="entry name" value="PEROXIDE STRESS RESISTANCE PROTEIN YAAA"/>
    <property type="match status" value="1"/>
</dbReference>
<dbReference type="InterPro" id="IPR005583">
    <property type="entry name" value="YaaA"/>
</dbReference>
<dbReference type="Proteomes" id="UP000182063">
    <property type="component" value="Chromosome"/>
</dbReference>
<comment type="similarity">
    <text evidence="1">Belongs to the UPF0246 family.</text>
</comment>
<proteinExistence type="inferred from homology"/>
<evidence type="ECO:0000256" key="1">
    <source>
        <dbReference type="HAMAP-Rule" id="MF_00652"/>
    </source>
</evidence>
<dbReference type="PANTHER" id="PTHR30283">
    <property type="entry name" value="PEROXIDE STRESS RESPONSE PROTEIN YAAA"/>
    <property type="match status" value="1"/>
</dbReference>
<dbReference type="RefSeq" id="WP_072595804.1">
    <property type="nucleotide sequence ID" value="NZ_CP018221.1"/>
</dbReference>
<evidence type="ECO:0000313" key="3">
    <source>
        <dbReference type="Proteomes" id="UP000182063"/>
    </source>
</evidence>
<dbReference type="GO" id="GO:0005829">
    <property type="term" value="C:cytosol"/>
    <property type="evidence" value="ECO:0007669"/>
    <property type="project" value="TreeGrafter"/>
</dbReference>
<dbReference type="OrthoDB" id="9777133at2"/>
<sequence length="261" mass="28887">MLAVISPAKTLDLNTPVPPVAVTQPTFLQQAEPLAHAAARLSKARLTKLMHISDKLAQLTAERFAAFEVPFTADNARPAIYTFAGDVYTGFEVKTLDEAAVDFAQDHVRILSGLYGLLRPLDLMQPYRLEMGTSWAPGRKKDLYAWWGKSLADALVADLSDDPEPVIVNLASQEYWKAVDRKALGNRRVIDIAFKEQRGGKLVFNSFGAKKARGMMARFICEHRLQKAEALKGFDTDGYAFSADGSTENHWLFVRNVAAAD</sequence>
<reference evidence="3" key="1">
    <citation type="submission" date="2016-11" db="EMBL/GenBank/DDBJ databases">
        <title>Complete Genome Sequence of alachlor-degrading Sphingomonas sp. strain JJ-A5.</title>
        <authorList>
            <person name="Lee H."/>
            <person name="Ka J.-O."/>
        </authorList>
    </citation>
    <scope>NUCLEOTIDE SEQUENCE [LARGE SCALE GENOMIC DNA]</scope>
    <source>
        <strain evidence="3">JJ-A5</strain>
    </source>
</reference>
<accession>A0A1L3ZRH3</accession>
<protein>
    <recommendedName>
        <fullName evidence="1">UPF0246 protein BSL82_02015</fullName>
    </recommendedName>
</protein>
<keyword evidence="3" id="KW-1185">Reference proteome</keyword>
<gene>
    <name evidence="2" type="ORF">BSL82_02015</name>
</gene>